<feature type="compositionally biased region" description="Basic and acidic residues" evidence="1">
    <location>
        <begin position="41"/>
        <end position="50"/>
    </location>
</feature>
<feature type="region of interest" description="Disordered" evidence="1">
    <location>
        <begin position="41"/>
        <end position="60"/>
    </location>
</feature>
<dbReference type="EMBL" id="CP030117">
    <property type="protein sequence ID" value="AWX56875.1"/>
    <property type="molecule type" value="Genomic_DNA"/>
</dbReference>
<dbReference type="AlphaFoldDB" id="A0A2Z4MK23"/>
<sequence length="60" mass="7294">MALFSYIWQEKERLPSEILCLPEREKQFVLVSTAMEMERKAEQAKKLERQKGRRVKGRRR</sequence>
<evidence type="ECO:0000313" key="3">
    <source>
        <dbReference type="Proteomes" id="UP000036061"/>
    </source>
</evidence>
<feature type="compositionally biased region" description="Basic residues" evidence="1">
    <location>
        <begin position="51"/>
        <end position="60"/>
    </location>
</feature>
<accession>A0A2Z4MK23</accession>
<gene>
    <name evidence="2" type="ORF">AB432_018295</name>
</gene>
<protein>
    <submittedName>
        <fullName evidence="2">Uncharacterized protein</fullName>
    </submittedName>
</protein>
<name>A0A2Z4MK23_BREBE</name>
<reference evidence="2 3" key="1">
    <citation type="journal article" date="2015" name="Genome Announc.">
        <title>Draft Genome Sequence of Brevibacillus brevis DZQ7, a Plant Growth-Promoting Rhizobacterium with Broad-Spectrum Antimicrobial Activity.</title>
        <authorList>
            <person name="Hou Q."/>
            <person name="Wang C."/>
            <person name="Hou X."/>
            <person name="Xia Z."/>
            <person name="Ye J."/>
            <person name="Liu K."/>
            <person name="Liu H."/>
            <person name="Wang J."/>
            <person name="Guo H."/>
            <person name="Yu X."/>
            <person name="Yang Y."/>
            <person name="Du B."/>
            <person name="Ding Y."/>
        </authorList>
    </citation>
    <scope>NUCLEOTIDE SEQUENCE [LARGE SCALE GENOMIC DNA]</scope>
    <source>
        <strain evidence="2 3">DZQ7</strain>
    </source>
</reference>
<organism evidence="2 3">
    <name type="scientific">Brevibacillus brevis</name>
    <name type="common">Bacillus brevis</name>
    <dbReference type="NCBI Taxonomy" id="1393"/>
    <lineage>
        <taxon>Bacteria</taxon>
        <taxon>Bacillati</taxon>
        <taxon>Bacillota</taxon>
        <taxon>Bacilli</taxon>
        <taxon>Bacillales</taxon>
        <taxon>Paenibacillaceae</taxon>
        <taxon>Brevibacillus</taxon>
    </lineage>
</organism>
<evidence type="ECO:0000313" key="2">
    <source>
        <dbReference type="EMBL" id="AWX56875.1"/>
    </source>
</evidence>
<evidence type="ECO:0000256" key="1">
    <source>
        <dbReference type="SAM" id="MobiDB-lite"/>
    </source>
</evidence>
<proteinExistence type="predicted"/>
<dbReference type="Proteomes" id="UP000036061">
    <property type="component" value="Chromosome"/>
</dbReference>